<evidence type="ECO:0000313" key="2">
    <source>
        <dbReference type="Proteomes" id="UP000724149"/>
    </source>
</evidence>
<name>A0ABS2GKU3_9FIRM</name>
<evidence type="ECO:0008006" key="3">
    <source>
        <dbReference type="Google" id="ProtNLM"/>
    </source>
</evidence>
<organism evidence="1 2">
    <name type="scientific">Hydrogenoanaerobacterium saccharovorans</name>
    <dbReference type="NCBI Taxonomy" id="474960"/>
    <lineage>
        <taxon>Bacteria</taxon>
        <taxon>Bacillati</taxon>
        <taxon>Bacillota</taxon>
        <taxon>Clostridia</taxon>
        <taxon>Eubacteriales</taxon>
        <taxon>Oscillospiraceae</taxon>
        <taxon>Hydrogenoanaerobacterium</taxon>
    </lineage>
</organism>
<proteinExistence type="predicted"/>
<dbReference type="RefSeq" id="WP_177502473.1">
    <property type="nucleotide sequence ID" value="NZ_JACSNR010000004.1"/>
</dbReference>
<keyword evidence="2" id="KW-1185">Reference proteome</keyword>
<evidence type="ECO:0000313" key="1">
    <source>
        <dbReference type="EMBL" id="MBM6923012.1"/>
    </source>
</evidence>
<reference evidence="1 2" key="1">
    <citation type="journal article" date="2021" name="Sci. Rep.">
        <title>The distribution of antibiotic resistance genes in chicken gut microbiota commensals.</title>
        <authorList>
            <person name="Juricova H."/>
            <person name="Matiasovicova J."/>
            <person name="Kubasova T."/>
            <person name="Cejkova D."/>
            <person name="Rychlik I."/>
        </authorList>
    </citation>
    <scope>NUCLEOTIDE SEQUENCE [LARGE SCALE GENOMIC DNA]</scope>
    <source>
        <strain evidence="1 2">An564</strain>
    </source>
</reference>
<gene>
    <name evidence="1" type="ORF">H9X81_04810</name>
</gene>
<accession>A0ABS2GKU3</accession>
<comment type="caution">
    <text evidence="1">The sequence shown here is derived from an EMBL/GenBank/DDBJ whole genome shotgun (WGS) entry which is preliminary data.</text>
</comment>
<sequence>MSVRTITEDTVIDNICYDDLIVTSGANVTLKGTLYGNVDVKDNSHFQLNGIMRGNLFVSGSATAEITGSIFADEILDSGRLTIYGLVTSKSGPYHANMRPGAYVNMILH</sequence>
<dbReference type="Proteomes" id="UP000724149">
    <property type="component" value="Unassembled WGS sequence"/>
</dbReference>
<protein>
    <recommendedName>
        <fullName evidence="3">Polymer-forming protein</fullName>
    </recommendedName>
</protein>
<dbReference type="EMBL" id="JACSNR010000004">
    <property type="protein sequence ID" value="MBM6923012.1"/>
    <property type="molecule type" value="Genomic_DNA"/>
</dbReference>